<dbReference type="EMBL" id="LN735562">
    <property type="protein sequence ID" value="CEL26585.1"/>
    <property type="molecule type" value="Genomic_DNA"/>
</dbReference>
<protein>
    <submittedName>
        <fullName evidence="1">Uncharacterized protein</fullName>
    </submittedName>
</protein>
<proteinExistence type="predicted"/>
<reference evidence="1" key="1">
    <citation type="journal article" date="2012" name="J. Bacteriol.">
        <title>Genome sequence of the soybean symbiont Sinorhizobium fredii HH103.</title>
        <authorList>
            <person name="Weidner S."/>
            <person name="Becker A."/>
            <person name="Bonilla I."/>
            <person name="Jaenicke S."/>
            <person name="Lloret J."/>
            <person name="Margaret I."/>
            <person name="Puhler A."/>
            <person name="Ruiz-Sainz J.E."/>
            <person name="Schneiker-Bekel S."/>
            <person name="Szczepanowski R."/>
            <person name="Vinardell J.M."/>
            <person name="Zehner S."/>
            <person name="Gottfert M."/>
        </authorList>
    </citation>
    <scope>NUCLEOTIDE SEQUENCE [LARGE SCALE GENOMIC DNA]</scope>
    <source>
        <strain evidence="1">HH103</strain>
        <plasmid evidence="1">pSfHH103a2</plasmid>
    </source>
</reference>
<evidence type="ECO:0000313" key="1">
    <source>
        <dbReference type="EMBL" id="CEL26585.1"/>
    </source>
</evidence>
<accession>A0A0A8WGZ0</accession>
<dbReference type="AlphaFoldDB" id="A0A0A8WGZ0"/>
<sequence>MPEVFEAAAQYDDWEGSVAADNDVDDSIQSLLASRGMKSDGEALVGLSLYSGEAYFSVSAYLVPAENAEAAKAYLEAENIPNVKKVDIENVSAEEFFRLFKRFSVALSWKGMNLIGRELNTGE</sequence>
<dbReference type="RefSeq" id="WP_176454374.1">
    <property type="nucleotide sequence ID" value="NZ_CP183941.1"/>
</dbReference>
<name>A0A0A8WGZ0_SINF1</name>
<geneLocation type="plasmid" evidence="1">
    <name>pSfHH103a2</name>
</geneLocation>
<organism evidence="1">
    <name type="scientific">Sinorhizobium fredii (strain HH103)</name>
    <dbReference type="NCBI Taxonomy" id="1117943"/>
    <lineage>
        <taxon>Bacteria</taxon>
        <taxon>Pseudomonadati</taxon>
        <taxon>Pseudomonadota</taxon>
        <taxon>Alphaproteobacteria</taxon>
        <taxon>Hyphomicrobiales</taxon>
        <taxon>Rhizobiaceae</taxon>
        <taxon>Sinorhizobium/Ensifer group</taxon>
        <taxon>Sinorhizobium</taxon>
    </lineage>
</organism>
<keyword evidence="1" id="KW-0614">Plasmid</keyword>
<reference evidence="1" key="2">
    <citation type="submission" date="2014-12" db="EMBL/GenBank/DDBJ databases">
        <authorList>
            <person name="Jaenicke S."/>
        </authorList>
    </citation>
    <scope>NUCLEOTIDE SEQUENCE</scope>
    <source>
        <strain evidence="1">HH103</strain>
        <plasmid evidence="1">pSfHH103a2</plasmid>
    </source>
</reference>